<evidence type="ECO:0000256" key="6">
    <source>
        <dbReference type="ARBA" id="ARBA00022670"/>
    </source>
</evidence>
<dbReference type="EC" id="3.4.23.24" evidence="4"/>
<keyword evidence="7" id="KW-0732">Signal</keyword>
<dbReference type="Pfam" id="PF00026">
    <property type="entry name" value="Asp"/>
    <property type="match status" value="1"/>
</dbReference>
<evidence type="ECO:0000313" key="16">
    <source>
        <dbReference type="EMBL" id="ODQ80101.1"/>
    </source>
</evidence>
<evidence type="ECO:0000256" key="14">
    <source>
        <dbReference type="RuleBase" id="RU000454"/>
    </source>
</evidence>
<keyword evidence="17" id="KW-1185">Reference proteome</keyword>
<evidence type="ECO:0000256" key="10">
    <source>
        <dbReference type="ARBA" id="ARBA00023145"/>
    </source>
</evidence>
<dbReference type="PANTHER" id="PTHR47966:SF65">
    <property type="entry name" value="ASPARTIC-TYPE ENDOPEPTIDASE"/>
    <property type="match status" value="1"/>
</dbReference>
<keyword evidence="5" id="KW-0964">Secreted</keyword>
<feature type="domain" description="Peptidase A1" evidence="15">
    <location>
        <begin position="57"/>
        <end position="397"/>
    </location>
</feature>
<dbReference type="FunFam" id="2.40.70.10:FF:000011">
    <property type="entry name" value="Aspartic protease"/>
    <property type="match status" value="1"/>
</dbReference>
<comment type="similarity">
    <text evidence="3 14">Belongs to the peptidase A1 family.</text>
</comment>
<evidence type="ECO:0000313" key="17">
    <source>
        <dbReference type="Proteomes" id="UP000094336"/>
    </source>
</evidence>
<dbReference type="InterPro" id="IPR033121">
    <property type="entry name" value="PEPTIDASE_A1"/>
</dbReference>
<dbReference type="CDD" id="cd05474">
    <property type="entry name" value="SAP_like"/>
    <property type="match status" value="1"/>
</dbReference>
<dbReference type="STRING" id="984486.A0A1E3QR01"/>
<evidence type="ECO:0000256" key="8">
    <source>
        <dbReference type="ARBA" id="ARBA00022750"/>
    </source>
</evidence>
<dbReference type="PANTHER" id="PTHR47966">
    <property type="entry name" value="BETA-SITE APP-CLEAVING ENZYME, ISOFORM A-RELATED"/>
    <property type="match status" value="1"/>
</dbReference>
<accession>A0A1E3QR01</accession>
<dbReference type="AlphaFoldDB" id="A0A1E3QR01"/>
<dbReference type="Proteomes" id="UP000094336">
    <property type="component" value="Unassembled WGS sequence"/>
</dbReference>
<evidence type="ECO:0000256" key="9">
    <source>
        <dbReference type="ARBA" id="ARBA00022801"/>
    </source>
</evidence>
<dbReference type="RefSeq" id="XP_018985429.1">
    <property type="nucleotide sequence ID" value="XM_019131712.1"/>
</dbReference>
<comment type="catalytic activity">
    <reaction evidence="1">
        <text>Preferential cleavage at the carboxyl of hydrophobic amino acids, but fails to cleave 15-Leu-|-Tyr-16, 16-Tyr-|-Leu-17 and 24-Phe-|-Phe-25 of insulin B chain. Activates trypsinogen, and degrades keratin.</text>
        <dbReference type="EC" id="3.4.23.24"/>
    </reaction>
</comment>
<dbReference type="GeneID" id="30149565"/>
<dbReference type="SUPFAM" id="SSF50630">
    <property type="entry name" value="Acid proteases"/>
    <property type="match status" value="1"/>
</dbReference>
<name>A0A1E3QR01_9ASCO</name>
<evidence type="ECO:0000256" key="4">
    <source>
        <dbReference type="ARBA" id="ARBA00013207"/>
    </source>
</evidence>
<keyword evidence="10" id="KW-0865">Zymogen</keyword>
<evidence type="ECO:0000256" key="2">
    <source>
        <dbReference type="ARBA" id="ARBA00004613"/>
    </source>
</evidence>
<keyword evidence="9 14" id="KW-0378">Hydrolase</keyword>
<keyword evidence="11 13" id="KW-1015">Disulfide bond</keyword>
<proteinExistence type="inferred from homology"/>
<sequence length="428" mass="44572">MLAEAAGLTDGVFLVDFSVHKGETAENAIYGGNTPRLVPRAVSGVDTLNLINENTFYLANVSLGSNQQKVGVLLDTGSSDLWVQGNTNPYCKAGTAGNGAVSKAVSAADQFDCSVYGTFNTATSTTYHNNGTAFSITYGDGTFAKGTWGQDTVNVAGLLVSGVNLAVANNADSSVGVFGIGLAGNEASNSGNTPFIYDNFPVQLKKKGLIKKTLYSLYLNSATSALGNVLFGGVDHAKHYGNLVPLPLVNVYPQYYSSAVSFFVTLAGVGYNNQAVSTGLISALLDSGTTLTYLPKAVVSNVASKLGYTYSSSAQAYSGPCTGAFTSKSLSFLFAGVTINSPITNFLEQAYYSDGSVAPNVCFLGLIPSTDTYILGDSFLRAAYVVYDLEALQVYLAQAIPNATAQDIVAVTSTIPPGTLVQQTATTF</sequence>
<dbReference type="Gene3D" id="2.40.70.10">
    <property type="entry name" value="Acid Proteases"/>
    <property type="match status" value="2"/>
</dbReference>
<evidence type="ECO:0000256" key="5">
    <source>
        <dbReference type="ARBA" id="ARBA00022525"/>
    </source>
</evidence>
<feature type="active site" evidence="12">
    <location>
        <position position="286"/>
    </location>
</feature>
<evidence type="ECO:0000256" key="7">
    <source>
        <dbReference type="ARBA" id="ARBA00022729"/>
    </source>
</evidence>
<evidence type="ECO:0000256" key="11">
    <source>
        <dbReference type="ARBA" id="ARBA00023157"/>
    </source>
</evidence>
<dbReference type="PROSITE" id="PS51767">
    <property type="entry name" value="PEPTIDASE_A1"/>
    <property type="match status" value="1"/>
</dbReference>
<evidence type="ECO:0000256" key="1">
    <source>
        <dbReference type="ARBA" id="ARBA00001675"/>
    </source>
</evidence>
<feature type="disulfide bond" evidence="13">
    <location>
        <begin position="321"/>
        <end position="362"/>
    </location>
</feature>
<dbReference type="OrthoDB" id="771136at2759"/>
<dbReference type="InterPro" id="IPR001461">
    <property type="entry name" value="Aspartic_peptidase_A1"/>
</dbReference>
<protein>
    <recommendedName>
        <fullName evidence="4">candidapepsin</fullName>
        <ecNumber evidence="4">3.4.23.24</ecNumber>
    </recommendedName>
</protein>
<keyword evidence="6 14" id="KW-0645">Protease</keyword>
<feature type="active site" evidence="12">
    <location>
        <position position="75"/>
    </location>
</feature>
<gene>
    <name evidence="16" type="ORF">BABINDRAFT_35394</name>
</gene>
<evidence type="ECO:0000256" key="3">
    <source>
        <dbReference type="ARBA" id="ARBA00007447"/>
    </source>
</evidence>
<organism evidence="16 17">
    <name type="scientific">Babjeviella inositovora NRRL Y-12698</name>
    <dbReference type="NCBI Taxonomy" id="984486"/>
    <lineage>
        <taxon>Eukaryota</taxon>
        <taxon>Fungi</taxon>
        <taxon>Dikarya</taxon>
        <taxon>Ascomycota</taxon>
        <taxon>Saccharomycotina</taxon>
        <taxon>Pichiomycetes</taxon>
        <taxon>Serinales incertae sedis</taxon>
        <taxon>Babjeviella</taxon>
    </lineage>
</organism>
<dbReference type="GO" id="GO:0005576">
    <property type="term" value="C:extracellular region"/>
    <property type="evidence" value="ECO:0007669"/>
    <property type="project" value="UniProtKB-SubCell"/>
</dbReference>
<comment type="subcellular location">
    <subcellularLocation>
        <location evidence="2">Secreted</location>
    </subcellularLocation>
</comment>
<dbReference type="PRINTS" id="PR00792">
    <property type="entry name" value="PEPSIN"/>
</dbReference>
<evidence type="ECO:0000259" key="15">
    <source>
        <dbReference type="PROSITE" id="PS51767"/>
    </source>
</evidence>
<dbReference type="InterPro" id="IPR021109">
    <property type="entry name" value="Peptidase_aspartic_dom_sf"/>
</dbReference>
<dbReference type="EMBL" id="KV454430">
    <property type="protein sequence ID" value="ODQ80101.1"/>
    <property type="molecule type" value="Genomic_DNA"/>
</dbReference>
<keyword evidence="8 14" id="KW-0064">Aspartyl protease</keyword>
<evidence type="ECO:0000256" key="13">
    <source>
        <dbReference type="PIRSR" id="PIRSR601461-2"/>
    </source>
</evidence>
<dbReference type="PROSITE" id="PS00141">
    <property type="entry name" value="ASP_PROTEASE"/>
    <property type="match status" value="2"/>
</dbReference>
<reference evidence="17" key="1">
    <citation type="submission" date="2016-05" db="EMBL/GenBank/DDBJ databases">
        <title>Comparative genomics of biotechnologically important yeasts.</title>
        <authorList>
            <consortium name="DOE Joint Genome Institute"/>
            <person name="Riley R."/>
            <person name="Haridas S."/>
            <person name="Wolfe K.H."/>
            <person name="Lopes M.R."/>
            <person name="Hittinger C.T."/>
            <person name="Goker M."/>
            <person name="Salamov A."/>
            <person name="Wisecaver J."/>
            <person name="Long T.M."/>
            <person name="Aerts A.L."/>
            <person name="Barry K."/>
            <person name="Choi C."/>
            <person name="Clum A."/>
            <person name="Coughlan A.Y."/>
            <person name="Deshpande S."/>
            <person name="Douglass A.P."/>
            <person name="Hanson S.J."/>
            <person name="Klenk H.-P."/>
            <person name="Labutti K."/>
            <person name="Lapidus A."/>
            <person name="Lindquist E."/>
            <person name="Lipzen A."/>
            <person name="Meier-Kolthoff J.P."/>
            <person name="Ohm R.A."/>
            <person name="Otillar R.P."/>
            <person name="Pangilinan J."/>
            <person name="Peng Y."/>
            <person name="Rokas A."/>
            <person name="Rosa C.A."/>
            <person name="Scheuner C."/>
            <person name="Sibirny A.A."/>
            <person name="Slot J.C."/>
            <person name="Stielow J.B."/>
            <person name="Sun H."/>
            <person name="Kurtzman C.P."/>
            <person name="Blackwell M."/>
            <person name="Grigoriev I.V."/>
            <person name="Jeffries T.W."/>
        </authorList>
    </citation>
    <scope>NUCLEOTIDE SEQUENCE [LARGE SCALE GENOMIC DNA]</scope>
    <source>
        <strain evidence="17">NRRL Y-12698</strain>
    </source>
</reference>
<dbReference type="GO" id="GO:0004190">
    <property type="term" value="F:aspartic-type endopeptidase activity"/>
    <property type="evidence" value="ECO:0007669"/>
    <property type="project" value="UniProtKB-KW"/>
</dbReference>
<dbReference type="InterPro" id="IPR033876">
    <property type="entry name" value="SAP-like"/>
</dbReference>
<dbReference type="GO" id="GO:0006508">
    <property type="term" value="P:proteolysis"/>
    <property type="evidence" value="ECO:0007669"/>
    <property type="project" value="UniProtKB-KW"/>
</dbReference>
<evidence type="ECO:0000256" key="12">
    <source>
        <dbReference type="PIRSR" id="PIRSR601461-1"/>
    </source>
</evidence>
<dbReference type="InterPro" id="IPR001969">
    <property type="entry name" value="Aspartic_peptidase_AS"/>
</dbReference>